<comment type="caution">
    <text evidence="2">The sequence shown here is derived from an EMBL/GenBank/DDBJ whole genome shotgun (WGS) entry which is preliminary data.</text>
</comment>
<dbReference type="AlphaFoldDB" id="A0AAV3PXM7"/>
<feature type="domain" description="Retrovirus-related Pol polyprotein from transposon TNT 1-94-like beta-barrel" evidence="1">
    <location>
        <begin position="198"/>
        <end position="273"/>
    </location>
</feature>
<evidence type="ECO:0000259" key="1">
    <source>
        <dbReference type="Pfam" id="PF22936"/>
    </source>
</evidence>
<keyword evidence="3" id="KW-1185">Reference proteome</keyword>
<protein>
    <recommendedName>
        <fullName evidence="1">Retrovirus-related Pol polyprotein from transposon TNT 1-94-like beta-barrel domain-containing protein</fullName>
    </recommendedName>
</protein>
<dbReference type="Pfam" id="PF14223">
    <property type="entry name" value="Retrotran_gag_2"/>
    <property type="match status" value="1"/>
</dbReference>
<evidence type="ECO:0000313" key="3">
    <source>
        <dbReference type="Proteomes" id="UP001454036"/>
    </source>
</evidence>
<accession>A0AAV3PXM7</accession>
<sequence length="337" mass="37682">MDIISATQRQLRTQFLHFQKDANISMNDYLQKIHSLYTCLKGAGESLQDHDLVAQPLIGLPLPFGPFVTVMNAANSRPSFAAIRSLLLTEQDRHWSVVSVKEKAPLTEANQGSTRLNLMLLNLHLALLIMLQVSTLQMNLEFLVLLLLQINNSVIFVEKDFTLQLTVARGLHAYTSSKIQNSLDAMQLSNNEPETVVWYPNTGASSHMTGDTSLLSSLIPYNGSTQVMVRNGYLLKVSHIGQSSIICSHSTLILKNVLYVPFLTKNLLSVHKLCLDNQCFVEFSSSNFFVKDWKTMKTLHQSSNEGSLYPFSTSSIYACFSRSFHSSTTMASKIRTP</sequence>
<name>A0AAV3PXM7_LITER</name>
<dbReference type="Pfam" id="PF22936">
    <property type="entry name" value="Pol_BBD"/>
    <property type="match status" value="1"/>
</dbReference>
<evidence type="ECO:0000313" key="2">
    <source>
        <dbReference type="EMBL" id="GAA0155861.1"/>
    </source>
</evidence>
<dbReference type="EMBL" id="BAABME010002734">
    <property type="protein sequence ID" value="GAA0155861.1"/>
    <property type="molecule type" value="Genomic_DNA"/>
</dbReference>
<dbReference type="PANTHER" id="PTHR47481">
    <property type="match status" value="1"/>
</dbReference>
<dbReference type="Proteomes" id="UP001454036">
    <property type="component" value="Unassembled WGS sequence"/>
</dbReference>
<dbReference type="InterPro" id="IPR054722">
    <property type="entry name" value="PolX-like_BBD"/>
</dbReference>
<dbReference type="PANTHER" id="PTHR47481:SF29">
    <property type="entry name" value="RETROTRANSPOSON GAG DOMAIN-CONTAINING PROTEIN"/>
    <property type="match status" value="1"/>
</dbReference>
<gene>
    <name evidence="2" type="ORF">LIER_13492</name>
</gene>
<proteinExistence type="predicted"/>
<organism evidence="2 3">
    <name type="scientific">Lithospermum erythrorhizon</name>
    <name type="common">Purple gromwell</name>
    <name type="synonym">Lithospermum officinale var. erythrorhizon</name>
    <dbReference type="NCBI Taxonomy" id="34254"/>
    <lineage>
        <taxon>Eukaryota</taxon>
        <taxon>Viridiplantae</taxon>
        <taxon>Streptophyta</taxon>
        <taxon>Embryophyta</taxon>
        <taxon>Tracheophyta</taxon>
        <taxon>Spermatophyta</taxon>
        <taxon>Magnoliopsida</taxon>
        <taxon>eudicotyledons</taxon>
        <taxon>Gunneridae</taxon>
        <taxon>Pentapetalae</taxon>
        <taxon>asterids</taxon>
        <taxon>lamiids</taxon>
        <taxon>Boraginales</taxon>
        <taxon>Boraginaceae</taxon>
        <taxon>Boraginoideae</taxon>
        <taxon>Lithospermeae</taxon>
        <taxon>Lithospermum</taxon>
    </lineage>
</organism>
<reference evidence="2 3" key="1">
    <citation type="submission" date="2024-01" db="EMBL/GenBank/DDBJ databases">
        <title>The complete chloroplast genome sequence of Lithospermum erythrorhizon: insights into the phylogenetic relationship among Boraginaceae species and the maternal lineages of purple gromwells.</title>
        <authorList>
            <person name="Okada T."/>
            <person name="Watanabe K."/>
        </authorList>
    </citation>
    <scope>NUCLEOTIDE SEQUENCE [LARGE SCALE GENOMIC DNA]</scope>
</reference>